<accession>A0A0R2FED9</accession>
<evidence type="ECO:0000313" key="4">
    <source>
        <dbReference type="EMBL" id="KRN26574.1"/>
    </source>
</evidence>
<proteinExistence type="predicted"/>
<keyword evidence="5" id="KW-1185">Reference proteome</keyword>
<dbReference type="SMART" id="SM00267">
    <property type="entry name" value="GGDEF"/>
    <property type="match status" value="1"/>
</dbReference>
<dbReference type="PROSITE" id="PS50887">
    <property type="entry name" value="GGDEF"/>
    <property type="match status" value="1"/>
</dbReference>
<comment type="caution">
    <text evidence="4">The sequence shown here is derived from an EMBL/GenBank/DDBJ whole genome shotgun (WGS) entry which is preliminary data.</text>
</comment>
<dbReference type="Proteomes" id="UP000051442">
    <property type="component" value="Unassembled WGS sequence"/>
</dbReference>
<dbReference type="InterPro" id="IPR035919">
    <property type="entry name" value="EAL_sf"/>
</dbReference>
<dbReference type="InterPro" id="IPR000160">
    <property type="entry name" value="GGDEF_dom"/>
</dbReference>
<dbReference type="GO" id="GO:0071111">
    <property type="term" value="F:cyclic-guanylate-specific phosphodiesterase activity"/>
    <property type="evidence" value="ECO:0007669"/>
    <property type="project" value="InterPro"/>
</dbReference>
<feature type="transmembrane region" description="Helical" evidence="1">
    <location>
        <begin position="125"/>
        <end position="144"/>
    </location>
</feature>
<evidence type="ECO:0000256" key="1">
    <source>
        <dbReference type="SAM" id="Phobius"/>
    </source>
</evidence>
<dbReference type="SUPFAM" id="SSF55073">
    <property type="entry name" value="Nucleotide cyclase"/>
    <property type="match status" value="1"/>
</dbReference>
<dbReference type="PANTHER" id="PTHR33121">
    <property type="entry name" value="CYCLIC DI-GMP PHOSPHODIESTERASE PDEF"/>
    <property type="match status" value="1"/>
</dbReference>
<dbReference type="CDD" id="cd01948">
    <property type="entry name" value="EAL"/>
    <property type="match status" value="1"/>
</dbReference>
<dbReference type="EMBL" id="AYZM01000017">
    <property type="protein sequence ID" value="KRN26574.1"/>
    <property type="molecule type" value="Genomic_DNA"/>
</dbReference>
<dbReference type="InterPro" id="IPR043128">
    <property type="entry name" value="Rev_trsase/Diguanyl_cyclase"/>
</dbReference>
<dbReference type="PATRIC" id="fig|1423804.4.peg.1225"/>
<gene>
    <name evidence="4" type="ORF">FD14_GL001142</name>
</gene>
<reference evidence="4 5" key="1">
    <citation type="journal article" date="2015" name="Genome Announc.">
        <title>Expanding the biotechnology potential of lactobacilli through comparative genomics of 213 strains and associated genera.</title>
        <authorList>
            <person name="Sun Z."/>
            <person name="Harris H.M."/>
            <person name="McCann A."/>
            <person name="Guo C."/>
            <person name="Argimon S."/>
            <person name="Zhang W."/>
            <person name="Yang X."/>
            <person name="Jeffery I.B."/>
            <person name="Cooney J.C."/>
            <person name="Kagawa T.F."/>
            <person name="Liu W."/>
            <person name="Song Y."/>
            <person name="Salvetti E."/>
            <person name="Wrobel A."/>
            <person name="Rasinkangas P."/>
            <person name="Parkhill J."/>
            <person name="Rea M.C."/>
            <person name="O'Sullivan O."/>
            <person name="Ritari J."/>
            <person name="Douillard F.P."/>
            <person name="Paul Ross R."/>
            <person name="Yang R."/>
            <person name="Briner A.E."/>
            <person name="Felis G.E."/>
            <person name="de Vos W.M."/>
            <person name="Barrangou R."/>
            <person name="Klaenhammer T.R."/>
            <person name="Caufield P.W."/>
            <person name="Cui Y."/>
            <person name="Zhang H."/>
            <person name="O'Toole P.W."/>
        </authorList>
    </citation>
    <scope>NUCLEOTIDE SEQUENCE [LARGE SCALE GENOMIC DNA]</scope>
    <source>
        <strain evidence="4 5">DSM 23365</strain>
    </source>
</reference>
<feature type="transmembrane region" description="Helical" evidence="1">
    <location>
        <begin position="185"/>
        <end position="206"/>
    </location>
</feature>
<dbReference type="SMART" id="SM00052">
    <property type="entry name" value="EAL"/>
    <property type="match status" value="1"/>
</dbReference>
<keyword evidence="1" id="KW-1133">Transmembrane helix</keyword>
<evidence type="ECO:0000259" key="3">
    <source>
        <dbReference type="PROSITE" id="PS50887"/>
    </source>
</evidence>
<dbReference type="Gene3D" id="3.20.20.450">
    <property type="entry name" value="EAL domain"/>
    <property type="match status" value="1"/>
</dbReference>
<feature type="transmembrane region" description="Helical" evidence="1">
    <location>
        <begin position="156"/>
        <end position="173"/>
    </location>
</feature>
<dbReference type="PANTHER" id="PTHR33121:SF82">
    <property type="entry name" value="SIGNAL TRANSDUCTION PROTEIN CONTAINING A EAL DOMAIN"/>
    <property type="match status" value="1"/>
</dbReference>
<protein>
    <submittedName>
        <fullName evidence="4">Signal transduction diguanylate cyclase</fullName>
    </submittedName>
</protein>
<dbReference type="RefSeq" id="WP_054737287.1">
    <property type="nucleotide sequence ID" value="NZ_AYZM01000017.1"/>
</dbReference>
<dbReference type="Pfam" id="PF00563">
    <property type="entry name" value="EAL"/>
    <property type="match status" value="1"/>
</dbReference>
<feature type="transmembrane region" description="Helical" evidence="1">
    <location>
        <begin position="87"/>
        <end position="119"/>
    </location>
</feature>
<dbReference type="SUPFAM" id="SSF141868">
    <property type="entry name" value="EAL domain-like"/>
    <property type="match status" value="1"/>
</dbReference>
<evidence type="ECO:0000313" key="5">
    <source>
        <dbReference type="Proteomes" id="UP000051442"/>
    </source>
</evidence>
<feature type="transmembrane region" description="Helical" evidence="1">
    <location>
        <begin position="12"/>
        <end position="30"/>
    </location>
</feature>
<sequence>MNYEQYREWLLFFQRVAVLSFFSIGFIQYYQRVWSDVFETDAGDTTKLRRVGRRIYLVLLSLGLGLGVHLITMAFMHNNTALIYHNLALYVLIVPLMFGGFNRVEVGFQMVAILGVWWMHHATNFWHLPTLLALLGFAVIIVLVHRERAGTVHRSLYMMVASIFVAGLFWLSTPAVSMGMPLDNLMRVEGMALYSLMLCIVVGYWMRQYRQEQRNRQLERLASYEQGTNVGQADSQQGELTQLFDQAQQQHTPLTFVALDIDHFRQLNDRFGHLAGNTVLIGLTATLSRVLDNANIEHRLYFTSGEEVNVAFPNHTPDQVMSVIRGCWQAIRKSEFSYANHSIAVTASVGVTSQQPEDTSINDIYKRVDDALSKSKRNGRDMITLDNQLISGTSSIEKRLNDYCYFSQGVYDIDRAEQPRFYHELLLRTYDELQKRWILPDTFELPAWMQISLLKDFMAQTELQNFNMNLTAAQFVDLDLAEALTQFAESDEGPDNLTIEITALTDSQTMRRICAVYRASKIKILIDDVGSDNSFEMVRNIVPYINGVKFAMQNLRQTTSDAELRERVQFWVQIAKENQLSFVLEGVETEADLAFATQLGVRYVQGYYFGKPRPAGPERQAS</sequence>
<dbReference type="AlphaFoldDB" id="A0A0R2FED9"/>
<dbReference type="Pfam" id="PF00990">
    <property type="entry name" value="GGDEF"/>
    <property type="match status" value="1"/>
</dbReference>
<dbReference type="InterPro" id="IPR001633">
    <property type="entry name" value="EAL_dom"/>
</dbReference>
<dbReference type="CDD" id="cd01949">
    <property type="entry name" value="GGDEF"/>
    <property type="match status" value="1"/>
</dbReference>
<dbReference type="STRING" id="1423804.FD14_GL001142"/>
<organism evidence="4 5">
    <name type="scientific">Secundilactobacillus similis DSM 23365 = JCM 2765</name>
    <dbReference type="NCBI Taxonomy" id="1423804"/>
    <lineage>
        <taxon>Bacteria</taxon>
        <taxon>Bacillati</taxon>
        <taxon>Bacillota</taxon>
        <taxon>Bacilli</taxon>
        <taxon>Lactobacillales</taxon>
        <taxon>Lactobacillaceae</taxon>
        <taxon>Secundilactobacillus</taxon>
    </lineage>
</organism>
<feature type="domain" description="GGDEF" evidence="3">
    <location>
        <begin position="252"/>
        <end position="388"/>
    </location>
</feature>
<keyword evidence="1" id="KW-0472">Membrane</keyword>
<evidence type="ECO:0000259" key="2">
    <source>
        <dbReference type="PROSITE" id="PS50883"/>
    </source>
</evidence>
<feature type="transmembrane region" description="Helical" evidence="1">
    <location>
        <begin position="55"/>
        <end position="75"/>
    </location>
</feature>
<dbReference type="PROSITE" id="PS50883">
    <property type="entry name" value="EAL"/>
    <property type="match status" value="1"/>
</dbReference>
<feature type="domain" description="EAL" evidence="2">
    <location>
        <begin position="365"/>
        <end position="622"/>
    </location>
</feature>
<dbReference type="NCBIfam" id="TIGR00254">
    <property type="entry name" value="GGDEF"/>
    <property type="match status" value="1"/>
</dbReference>
<dbReference type="OrthoDB" id="2249567at2"/>
<dbReference type="InterPro" id="IPR050706">
    <property type="entry name" value="Cyclic-di-GMP_PDE-like"/>
</dbReference>
<keyword evidence="1" id="KW-0812">Transmembrane</keyword>
<dbReference type="Gene3D" id="3.30.70.270">
    <property type="match status" value="1"/>
</dbReference>
<dbReference type="InterPro" id="IPR029787">
    <property type="entry name" value="Nucleotide_cyclase"/>
</dbReference>
<name>A0A0R2FED9_9LACO</name>